<feature type="domain" description="HTH araC/xylS-type" evidence="1">
    <location>
        <begin position="156"/>
        <end position="255"/>
    </location>
</feature>
<evidence type="ECO:0000313" key="3">
    <source>
        <dbReference type="Proteomes" id="UP001065265"/>
    </source>
</evidence>
<dbReference type="RefSeq" id="WP_265559075.1">
    <property type="nucleotide sequence ID" value="NZ_CP092471.1"/>
</dbReference>
<dbReference type="PROSITE" id="PS01124">
    <property type="entry name" value="HTH_ARAC_FAMILY_2"/>
    <property type="match status" value="1"/>
</dbReference>
<gene>
    <name evidence="2" type="ORF">L1F33_01000</name>
</gene>
<evidence type="ECO:0000259" key="1">
    <source>
        <dbReference type="PROSITE" id="PS01124"/>
    </source>
</evidence>
<dbReference type="InterPro" id="IPR018060">
    <property type="entry name" value="HTH_AraC"/>
</dbReference>
<name>A0ABY5T3L2_9SPHN</name>
<reference evidence="2" key="1">
    <citation type="submission" date="2022-02" db="EMBL/GenBank/DDBJ databases">
        <title>Qipengyuania spongiae sp. nov., isolated from marine sponge.</title>
        <authorList>
            <person name="Li Z."/>
            <person name="Zhang M."/>
        </authorList>
    </citation>
    <scope>NUCLEOTIDE SEQUENCE</scope>
    <source>
        <strain evidence="2">PHS-Z21</strain>
    </source>
</reference>
<dbReference type="SMART" id="SM00342">
    <property type="entry name" value="HTH_ARAC"/>
    <property type="match status" value="1"/>
</dbReference>
<keyword evidence="3" id="KW-1185">Reference proteome</keyword>
<evidence type="ECO:0000313" key="2">
    <source>
        <dbReference type="EMBL" id="UVI39574.1"/>
    </source>
</evidence>
<protein>
    <submittedName>
        <fullName evidence="2">Helix-turn-helix domain-containing protein</fullName>
    </submittedName>
</protein>
<sequence length="280" mass="30634">MAFELQFRVPPPALREILAFDYVLRSDAGVVEDQLNALLPQFHWIAEGAFFYDDADGVLQPCPRTAIVGMSMRAPRIRVAGPATIVGVGFLPRGWVQTTGLPAALCTDSIQPGELAAPDLAAGFALLDPRRSADELIELAFGLIARNLMPPEPGLARTIAAIDLWLVNNGRDVDLLADRTGISHRQLNRVVLRTHGASLKSLGTKFRTLRVASRLATGEATHWSAAVADEFYDQPHLIRNFRRFIGTTPHAFVSPDGSLNRSIMRQRLALRPDNALAGWS</sequence>
<proteinExistence type="predicted"/>
<dbReference type="Pfam" id="PF12833">
    <property type="entry name" value="HTH_18"/>
    <property type="match status" value="1"/>
</dbReference>
<dbReference type="EMBL" id="CP092471">
    <property type="protein sequence ID" value="UVI39574.1"/>
    <property type="molecule type" value="Genomic_DNA"/>
</dbReference>
<dbReference type="Gene3D" id="1.10.10.60">
    <property type="entry name" value="Homeodomain-like"/>
    <property type="match status" value="1"/>
</dbReference>
<accession>A0ABY5T3L2</accession>
<dbReference type="Proteomes" id="UP001065265">
    <property type="component" value="Chromosome"/>
</dbReference>
<organism evidence="2 3">
    <name type="scientific">Qipengyuania spongiae</name>
    <dbReference type="NCBI Taxonomy" id="2909673"/>
    <lineage>
        <taxon>Bacteria</taxon>
        <taxon>Pseudomonadati</taxon>
        <taxon>Pseudomonadota</taxon>
        <taxon>Alphaproteobacteria</taxon>
        <taxon>Sphingomonadales</taxon>
        <taxon>Erythrobacteraceae</taxon>
        <taxon>Qipengyuania</taxon>
    </lineage>
</organism>